<name>A0ABQ8TQB1_PERAM</name>
<comment type="caution">
    <text evidence="1">The sequence shown here is derived from an EMBL/GenBank/DDBJ whole genome shotgun (WGS) entry which is preliminary data.</text>
</comment>
<evidence type="ECO:0000313" key="2">
    <source>
        <dbReference type="Proteomes" id="UP001148838"/>
    </source>
</evidence>
<dbReference type="Proteomes" id="UP001148838">
    <property type="component" value="Unassembled WGS sequence"/>
</dbReference>
<proteinExistence type="predicted"/>
<organism evidence="1 2">
    <name type="scientific">Periplaneta americana</name>
    <name type="common">American cockroach</name>
    <name type="synonym">Blatta americana</name>
    <dbReference type="NCBI Taxonomy" id="6978"/>
    <lineage>
        <taxon>Eukaryota</taxon>
        <taxon>Metazoa</taxon>
        <taxon>Ecdysozoa</taxon>
        <taxon>Arthropoda</taxon>
        <taxon>Hexapoda</taxon>
        <taxon>Insecta</taxon>
        <taxon>Pterygota</taxon>
        <taxon>Neoptera</taxon>
        <taxon>Polyneoptera</taxon>
        <taxon>Dictyoptera</taxon>
        <taxon>Blattodea</taxon>
        <taxon>Blattoidea</taxon>
        <taxon>Blattidae</taxon>
        <taxon>Blattinae</taxon>
        <taxon>Periplaneta</taxon>
    </lineage>
</organism>
<gene>
    <name evidence="1" type="ORF">ANN_00246</name>
</gene>
<protein>
    <submittedName>
        <fullName evidence="1">Uncharacterized protein</fullName>
    </submittedName>
</protein>
<accession>A0ABQ8TQB1</accession>
<keyword evidence="2" id="KW-1185">Reference proteome</keyword>
<evidence type="ECO:0000313" key="1">
    <source>
        <dbReference type="EMBL" id="KAJ4448855.1"/>
    </source>
</evidence>
<reference evidence="1 2" key="1">
    <citation type="journal article" date="2022" name="Allergy">
        <title>Genome assembly and annotation of Periplaneta americana reveal a comprehensive cockroach allergen profile.</title>
        <authorList>
            <person name="Wang L."/>
            <person name="Xiong Q."/>
            <person name="Saelim N."/>
            <person name="Wang L."/>
            <person name="Nong W."/>
            <person name="Wan A.T."/>
            <person name="Shi M."/>
            <person name="Liu X."/>
            <person name="Cao Q."/>
            <person name="Hui J.H.L."/>
            <person name="Sookrung N."/>
            <person name="Leung T.F."/>
            <person name="Tungtrongchitr A."/>
            <person name="Tsui S.K.W."/>
        </authorList>
    </citation>
    <scope>NUCLEOTIDE SEQUENCE [LARGE SCALE GENOMIC DNA]</scope>
    <source>
        <strain evidence="1">PWHHKU_190912</strain>
    </source>
</reference>
<dbReference type="EMBL" id="JAJSOF020000003">
    <property type="protein sequence ID" value="KAJ4448855.1"/>
    <property type="molecule type" value="Genomic_DNA"/>
</dbReference>
<sequence>MHVVLVGRPEGKRPLGRPRRRWEDIKMDLREVGYDDRDWINLAQEWTDEGLCEGGNEPPVSLKAISPVWGIANKTHKHRLQVLQNKFLRTATNAPWFVRNQQLHQELGILPLEQYIHSMSKSFFNKLPGVPGALTYNIGARSCQPSPLKRKLPQDILLSDTDDSS</sequence>